<name>A0A9N9AXA5_FUNMO</name>
<proteinExistence type="predicted"/>
<dbReference type="AlphaFoldDB" id="A0A9N9AXA5"/>
<dbReference type="Proteomes" id="UP000789375">
    <property type="component" value="Unassembled WGS sequence"/>
</dbReference>
<gene>
    <name evidence="1" type="ORF">FMOSSE_LOCUS6337</name>
</gene>
<evidence type="ECO:0000313" key="2">
    <source>
        <dbReference type="Proteomes" id="UP000789375"/>
    </source>
</evidence>
<accession>A0A9N9AXA5</accession>
<reference evidence="1" key="1">
    <citation type="submission" date="2021-06" db="EMBL/GenBank/DDBJ databases">
        <authorList>
            <person name="Kallberg Y."/>
            <person name="Tangrot J."/>
            <person name="Rosling A."/>
        </authorList>
    </citation>
    <scope>NUCLEOTIDE SEQUENCE</scope>
    <source>
        <strain evidence="1">87-6 pot B 2015</strain>
    </source>
</reference>
<keyword evidence="2" id="KW-1185">Reference proteome</keyword>
<organism evidence="1 2">
    <name type="scientific">Funneliformis mosseae</name>
    <name type="common">Endomycorrhizal fungus</name>
    <name type="synonym">Glomus mosseae</name>
    <dbReference type="NCBI Taxonomy" id="27381"/>
    <lineage>
        <taxon>Eukaryota</taxon>
        <taxon>Fungi</taxon>
        <taxon>Fungi incertae sedis</taxon>
        <taxon>Mucoromycota</taxon>
        <taxon>Glomeromycotina</taxon>
        <taxon>Glomeromycetes</taxon>
        <taxon>Glomerales</taxon>
        <taxon>Glomeraceae</taxon>
        <taxon>Funneliformis</taxon>
    </lineage>
</organism>
<dbReference type="EMBL" id="CAJVPP010001313">
    <property type="protein sequence ID" value="CAG8548364.1"/>
    <property type="molecule type" value="Genomic_DNA"/>
</dbReference>
<evidence type="ECO:0000313" key="1">
    <source>
        <dbReference type="EMBL" id="CAG8548364.1"/>
    </source>
</evidence>
<sequence>MLVHEIQTEFELKKDIQEFHVSQAIRQLFIANICSNEAVFIVFTDFNKHIYMESVDPNLTNERLTHNENDCLELFLKSSKVHLEFEQI</sequence>
<comment type="caution">
    <text evidence="1">The sequence shown here is derived from an EMBL/GenBank/DDBJ whole genome shotgun (WGS) entry which is preliminary data.</text>
</comment>
<protein>
    <submittedName>
        <fullName evidence="1">942_t:CDS:1</fullName>
    </submittedName>
</protein>